<comment type="caution">
    <text evidence="3">The sequence shown here is derived from an EMBL/GenBank/DDBJ whole genome shotgun (WGS) entry which is preliminary data.</text>
</comment>
<feature type="region of interest" description="Disordered" evidence="2">
    <location>
        <begin position="672"/>
        <end position="695"/>
    </location>
</feature>
<reference evidence="3 4" key="1">
    <citation type="submission" date="2015-11" db="EMBL/GenBank/DDBJ databases">
        <title>Genomic analysis of 38 Legionella species identifies large and diverse effector repertoires.</title>
        <authorList>
            <person name="Burstein D."/>
            <person name="Amaro F."/>
            <person name="Zusman T."/>
            <person name="Lifshitz Z."/>
            <person name="Cohen O."/>
            <person name="Gilbert J.A."/>
            <person name="Pupko T."/>
            <person name="Shuman H.A."/>
            <person name="Segal G."/>
        </authorList>
    </citation>
    <scope>NUCLEOTIDE SEQUENCE [LARGE SCALE GENOMIC DNA]</scope>
    <source>
        <strain evidence="3 4">ATCC 49655</strain>
    </source>
</reference>
<keyword evidence="4" id="KW-1185">Reference proteome</keyword>
<evidence type="ECO:0000256" key="1">
    <source>
        <dbReference type="SAM" id="Coils"/>
    </source>
</evidence>
<organism evidence="3 4">
    <name type="scientific">Legionella shakespearei DSM 23087</name>
    <dbReference type="NCBI Taxonomy" id="1122169"/>
    <lineage>
        <taxon>Bacteria</taxon>
        <taxon>Pseudomonadati</taxon>
        <taxon>Pseudomonadota</taxon>
        <taxon>Gammaproteobacteria</taxon>
        <taxon>Legionellales</taxon>
        <taxon>Legionellaceae</taxon>
        <taxon>Legionella</taxon>
    </lineage>
</organism>
<sequence length="1983" mass="226761">MEPLNSKESQRVQEYQSFIQIKRSLTRSQEQQLFLQTFQFNRDELHGLMKKSRELYETLYNKKVWLNIHTDGKVGHVSIDGPILLDKYRVVQANQIGLDPDPTRLFYEVFSVAKGKIFEQDRSTSKEKLLKTELRVTEEQFFSMAKGMAQYQKNPPTYNVGAVGALNCIEFLDKFLKEHGVIDGLKNKFDWEKYKGLDWNWIKIAAGKYFDEHQEQRAVAFSCTGFGLGAPYVTIDKINTLLKEKREKTQATQLYSDIDAFVQADDAYEIQKRLMHNDSSLQPVDIPHQQSLRQQHDFAALNEITDNLITLNNTAQNNQSGIDAIQNTLAQFDMTEVSLEEKDKAIATVDMVLDETKKAYDLLTSIHDEMSDKTPEPEQENHKTPDKVSKQMIAGRIAQVAMGIANAIAQADQMEAQHEAFEENKKQRIAFIANRCAALNLRINETDLLELQHRSLPTIQSYVSGALEIQGLRSITQSLKTTENFLKQLNVFKERISRLNTSQKQLKGHISTNGVLISRLLSQIQDVHLNNTAMAASSAMTFLGTVAGFSNPIAGMACMAVGGIFSSFGSRSARRKQRRINELQQRANSLVNENEQFLRWYEKDSERKRYYEYVKQQNHEFIRQNPDKVSPYAYLVGMHEQIDTFKAEQQKLGVEISHLQLKKELYEKGLSSYQERNNQHKRLKDLKKKKSGPEGLTADEEKELLALNEVWGMSVLSATANNERLHELNENLENVQEQLNAYAQSYSLQISCLALRNHAQERQLAYEGLSATSTPEEIRKAEERNLLRGVIRTQYEEQQTRYKEEKETLDNVLVLLKEIASGLNLTKVQQPLQLAQQAGTMLWDLSSIIASAERFSVFLASQLCIKDFPSALGLIDKDRIDSLIGELGKIVQHTESEKEAIEQLKNVAAGTLKDFTKLSEKTKSFLLLSFKKEGLLTILSLKSMSDIWADLKTYGMAQLSKEFVLPALSLINGVVSVLRITGVIEQKQDPVLLAMQEMLEKISDMFSKTHNYFSTITSIYFEELHELGLQNIQLLHSLYEGMESTRHALPYLPKINDLEAKADANALSTFDTAMTQELTRLSRKENKYLSANQELQPADISQLLTEFKSSLMHSPQLSNFIQLNEVLSLKNGLSSTHYPLLYLYLLQQEHVGEFQVHPKVLVHSLNMMARLVAHMNLNGLKSNQEELYQFGDLIFNQLSDFKKSYQRIANANGLTLNLDMIRSSSSLVNRHLNSSIKEKIKTQTQVISSDYARYLKKQADDALKPFQHPEKGLFHYKASGFGKYYFSKVFCLEPDLLFNFTSRLSIPVNIDYSMFAYGDPLSCNTGKSLQGLRYQADSICRHADGDDGPVMQIFYWQNNEFSKKSLGENNSWYNRNELPIAKCIDKDFYLGTREWSWWLGPYNDYSKKWDGTTPLHNTHLFELYFFKGDFHYTHHDEGRDYGYYQVSRILIKINNQNIYDSADNYSQLPFIDNPYKINLPLVQDQRTPYKRSTRNKNRAQVEQYESDYNVWLENNINEYLSQVNQLNEKPDNEASFICPANNSRSELPPLIVPNKWLKLIRQLPEMKDIVQNEKAGNGILHFTYDLVKSQDGLRYELLLKSHLYNKPEATSMVKGYAELVLAEFDTLTVESYCRYDEQSQETIPAPAEFLYVAMHGTPAHEQFTAGLAGHLSHQFTEKTFAPAEIAFPGLYSIFQQMTEFKTFVFNSKTYTPERSAELYDAVNSKNPQVLATALQHFSDAEKPQHIYLNEYQRTLLHNKFQTHAHRLITATTSQLLGIEFQASPLQSVMASGDCQQAFNKLCCHYELLCTKVMMETGCDFYKAAELVKTHLNLEHPFTLLKGLYECSSDVIDFFAANHEMIRFEQSLTDDKIPALLSDKQHVQQSIPFLIERMFNSLGVIQTMLDTGSYLQPKTLSLPEPDTKAAEFLLNKISGKATAADKSAGNPFLKNNQEKVRVSRSSMFAQSAIQNSEVHTMEGIGVKL</sequence>
<feature type="coiled-coil region" evidence="1">
    <location>
        <begin position="715"/>
        <end position="745"/>
    </location>
</feature>
<dbReference type="RefSeq" id="WP_018578100.1">
    <property type="nucleotide sequence ID" value="NZ_KB892422.1"/>
</dbReference>
<evidence type="ECO:0000313" key="3">
    <source>
        <dbReference type="EMBL" id="KTD66398.1"/>
    </source>
</evidence>
<evidence type="ECO:0000313" key="4">
    <source>
        <dbReference type="Proteomes" id="UP000054600"/>
    </source>
</evidence>
<feature type="compositionally biased region" description="Basic residues" evidence="2">
    <location>
        <begin position="679"/>
        <end position="690"/>
    </location>
</feature>
<protein>
    <submittedName>
        <fullName evidence="3">Uncharacterized protein</fullName>
    </submittedName>
</protein>
<gene>
    <name evidence="3" type="ORF">Lsha_0117</name>
</gene>
<name>A0A0W0ZC81_9GAMM</name>
<keyword evidence="1" id="KW-0175">Coiled coil</keyword>
<dbReference type="Proteomes" id="UP000054600">
    <property type="component" value="Unassembled WGS sequence"/>
</dbReference>
<dbReference type="PATRIC" id="fig|1122169.6.peg.128"/>
<evidence type="ECO:0000256" key="2">
    <source>
        <dbReference type="SAM" id="MobiDB-lite"/>
    </source>
</evidence>
<proteinExistence type="predicted"/>
<accession>A0A0W0ZC81</accession>
<dbReference type="EMBL" id="LNYW01000005">
    <property type="protein sequence ID" value="KTD66398.1"/>
    <property type="molecule type" value="Genomic_DNA"/>
</dbReference>